<evidence type="ECO:0000313" key="11">
    <source>
        <dbReference type="EMBL" id="PIT88757.1"/>
    </source>
</evidence>
<dbReference type="GO" id="GO:0003735">
    <property type="term" value="F:structural constituent of ribosome"/>
    <property type="evidence" value="ECO:0007669"/>
    <property type="project" value="InterPro"/>
</dbReference>
<dbReference type="EMBL" id="PFBV01000001">
    <property type="protein sequence ID" value="PIT88757.1"/>
    <property type="molecule type" value="Genomic_DNA"/>
</dbReference>
<dbReference type="Pfam" id="PF01479">
    <property type="entry name" value="S4"/>
    <property type="match status" value="1"/>
</dbReference>
<organism evidence="11 12">
    <name type="scientific">Candidatus Magasanikbacteria bacterium CG10_big_fil_rev_8_21_14_0_10_36_32</name>
    <dbReference type="NCBI Taxonomy" id="1974646"/>
    <lineage>
        <taxon>Bacteria</taxon>
        <taxon>Candidatus Magasanikiibacteriota</taxon>
    </lineage>
</organism>
<dbReference type="PROSITE" id="PS50889">
    <property type="entry name" value="S4"/>
    <property type="match status" value="1"/>
</dbReference>
<dbReference type="PANTHER" id="PTHR11831:SF4">
    <property type="entry name" value="SMALL RIBOSOMAL SUBUNIT PROTEIN US4M"/>
    <property type="match status" value="1"/>
</dbReference>
<comment type="subunit">
    <text evidence="7">Part of the 30S ribosomal subunit. Contacts protein S5. The interaction surface between S4 and S5 is involved in control of translational fidelity.</text>
</comment>
<dbReference type="InterPro" id="IPR022801">
    <property type="entry name" value="Ribosomal_uS4"/>
</dbReference>
<dbReference type="GO" id="GO:0015935">
    <property type="term" value="C:small ribosomal subunit"/>
    <property type="evidence" value="ECO:0007669"/>
    <property type="project" value="InterPro"/>
</dbReference>
<dbReference type="Pfam" id="PF00163">
    <property type="entry name" value="Ribosomal_S4"/>
    <property type="match status" value="1"/>
</dbReference>
<evidence type="ECO:0000256" key="6">
    <source>
        <dbReference type="ARBA" id="ARBA00035254"/>
    </source>
</evidence>
<dbReference type="AlphaFoldDB" id="A0A2M6W7M3"/>
<dbReference type="InterPro" id="IPR036986">
    <property type="entry name" value="S4_RNA-bd_sf"/>
</dbReference>
<evidence type="ECO:0000259" key="9">
    <source>
        <dbReference type="SMART" id="SM00363"/>
    </source>
</evidence>
<dbReference type="PROSITE" id="PS00632">
    <property type="entry name" value="RIBOSOMAL_S4"/>
    <property type="match status" value="1"/>
</dbReference>
<evidence type="ECO:0000256" key="4">
    <source>
        <dbReference type="ARBA" id="ARBA00022980"/>
    </source>
</evidence>
<accession>A0A2M6W7M3</accession>
<dbReference type="GO" id="GO:0006412">
    <property type="term" value="P:translation"/>
    <property type="evidence" value="ECO:0007669"/>
    <property type="project" value="UniProtKB-UniRule"/>
</dbReference>
<reference evidence="12" key="1">
    <citation type="submission" date="2017-09" db="EMBL/GenBank/DDBJ databases">
        <title>Depth-based differentiation of microbial function through sediment-hosted aquifers and enrichment of novel symbionts in the deep terrestrial subsurface.</title>
        <authorList>
            <person name="Probst A.J."/>
            <person name="Ladd B."/>
            <person name="Jarett J.K."/>
            <person name="Geller-Mcgrath D.E."/>
            <person name="Sieber C.M.K."/>
            <person name="Emerson J.B."/>
            <person name="Anantharaman K."/>
            <person name="Thomas B.C."/>
            <person name="Malmstrom R."/>
            <person name="Stieglmeier M."/>
            <person name="Klingl A."/>
            <person name="Woyke T."/>
            <person name="Ryan C.M."/>
            <person name="Banfield J.F."/>
        </authorList>
    </citation>
    <scope>NUCLEOTIDE SEQUENCE [LARGE SCALE GENOMIC DNA]</scope>
</reference>
<feature type="domain" description="RNA-binding S4" evidence="9">
    <location>
        <begin position="100"/>
        <end position="158"/>
    </location>
</feature>
<dbReference type="NCBIfam" id="NF003717">
    <property type="entry name" value="PRK05327.1"/>
    <property type="match status" value="1"/>
</dbReference>
<comment type="function">
    <text evidence="7">With S5 and S12 plays an important role in translational accuracy.</text>
</comment>
<evidence type="ECO:0000256" key="3">
    <source>
        <dbReference type="ARBA" id="ARBA00022884"/>
    </source>
</evidence>
<evidence type="ECO:0000259" key="10">
    <source>
        <dbReference type="SMART" id="SM01390"/>
    </source>
</evidence>
<dbReference type="InterPro" id="IPR005709">
    <property type="entry name" value="Ribosomal_uS4_bac-type"/>
</dbReference>
<dbReference type="InterPro" id="IPR001912">
    <property type="entry name" value="Ribosomal_uS4_N"/>
</dbReference>
<comment type="similarity">
    <text evidence="1 7 8">Belongs to the universal ribosomal protein uS4 family.</text>
</comment>
<keyword evidence="5 7" id="KW-0687">Ribonucleoprotein</keyword>
<evidence type="ECO:0000256" key="5">
    <source>
        <dbReference type="ARBA" id="ARBA00023274"/>
    </source>
</evidence>
<dbReference type="SUPFAM" id="SSF55174">
    <property type="entry name" value="Alpha-L RNA-binding motif"/>
    <property type="match status" value="1"/>
</dbReference>
<dbReference type="InterPro" id="IPR002942">
    <property type="entry name" value="S4_RNA-bd"/>
</dbReference>
<evidence type="ECO:0000313" key="12">
    <source>
        <dbReference type="Proteomes" id="UP000231426"/>
    </source>
</evidence>
<dbReference type="GO" id="GO:0042274">
    <property type="term" value="P:ribosomal small subunit biogenesis"/>
    <property type="evidence" value="ECO:0007669"/>
    <property type="project" value="TreeGrafter"/>
</dbReference>
<sequence>MSLKTNSKCAQCRRAGEKLMLKGEKCLGPKCPMSKRSYPPGMHGPNQKHAKISNYGKQLREKQKVKRMYGILEKQFSNYVIEASKKVGDTGKHLISSLESRLDNVVYRMGLGKSRISARQIVSHGHIMVNGKKLDVPSARVKVGDVVALREGAKNKKEFQGILEKLAKVEAPVWLGLDAKVASAKVLNTPTAENPMFNAKVIIEFYSR</sequence>
<dbReference type="SMART" id="SM00363">
    <property type="entry name" value="S4"/>
    <property type="match status" value="1"/>
</dbReference>
<dbReference type="CDD" id="cd00165">
    <property type="entry name" value="S4"/>
    <property type="match status" value="1"/>
</dbReference>
<dbReference type="HAMAP" id="MF_01306_B">
    <property type="entry name" value="Ribosomal_uS4_B"/>
    <property type="match status" value="1"/>
</dbReference>
<evidence type="ECO:0000256" key="7">
    <source>
        <dbReference type="HAMAP-Rule" id="MF_01306"/>
    </source>
</evidence>
<comment type="function">
    <text evidence="7">One of the primary rRNA binding proteins, it binds directly to 16S rRNA where it nucleates assembly of the body of the 30S subunit.</text>
</comment>
<keyword evidence="4 7" id="KW-0689">Ribosomal protein</keyword>
<evidence type="ECO:0000256" key="8">
    <source>
        <dbReference type="RuleBase" id="RU003699"/>
    </source>
</evidence>
<proteinExistence type="inferred from homology"/>
<dbReference type="Gene3D" id="3.10.290.10">
    <property type="entry name" value="RNA-binding S4 domain"/>
    <property type="match status" value="1"/>
</dbReference>
<dbReference type="NCBIfam" id="TIGR01017">
    <property type="entry name" value="rpsD_bact"/>
    <property type="match status" value="1"/>
</dbReference>
<dbReference type="GO" id="GO:0019843">
    <property type="term" value="F:rRNA binding"/>
    <property type="evidence" value="ECO:0007669"/>
    <property type="project" value="UniProtKB-UniRule"/>
</dbReference>
<dbReference type="FunFam" id="3.10.290.10:FF:000001">
    <property type="entry name" value="30S ribosomal protein S4"/>
    <property type="match status" value="1"/>
</dbReference>
<dbReference type="Gene3D" id="1.10.1050.10">
    <property type="entry name" value="Ribosomal Protein S4 Delta 41, Chain A, domain 1"/>
    <property type="match status" value="1"/>
</dbReference>
<gene>
    <name evidence="7" type="primary">rpsD</name>
    <name evidence="11" type="ORF">COU29_00035</name>
</gene>
<feature type="domain" description="Small ribosomal subunit protein uS4 N-terminal" evidence="10">
    <location>
        <begin position="3"/>
        <end position="99"/>
    </location>
</feature>
<keyword evidence="2 7" id="KW-0699">rRNA-binding</keyword>
<evidence type="ECO:0000256" key="1">
    <source>
        <dbReference type="ARBA" id="ARBA00007465"/>
    </source>
</evidence>
<dbReference type="InterPro" id="IPR018079">
    <property type="entry name" value="Ribosomal_uS4_CS"/>
</dbReference>
<evidence type="ECO:0000256" key="2">
    <source>
        <dbReference type="ARBA" id="ARBA00022730"/>
    </source>
</evidence>
<keyword evidence="3 7" id="KW-0694">RNA-binding</keyword>
<name>A0A2M6W7M3_9BACT</name>
<dbReference type="Proteomes" id="UP000231426">
    <property type="component" value="Unassembled WGS sequence"/>
</dbReference>
<protein>
    <recommendedName>
        <fullName evidence="6 7">Small ribosomal subunit protein uS4</fullName>
    </recommendedName>
</protein>
<dbReference type="SMART" id="SM01390">
    <property type="entry name" value="Ribosomal_S4"/>
    <property type="match status" value="1"/>
</dbReference>
<dbReference type="PANTHER" id="PTHR11831">
    <property type="entry name" value="30S 40S RIBOSOMAL PROTEIN"/>
    <property type="match status" value="1"/>
</dbReference>
<comment type="caution">
    <text evidence="11">The sequence shown here is derived from an EMBL/GenBank/DDBJ whole genome shotgun (WGS) entry which is preliminary data.</text>
</comment>